<evidence type="ECO:0000313" key="1">
    <source>
        <dbReference type="EMBL" id="OJG20065.1"/>
    </source>
</evidence>
<reference evidence="1 2" key="1">
    <citation type="submission" date="2014-12" db="EMBL/GenBank/DDBJ databases">
        <title>Draft genome sequences of 29 type strains of Enterococci.</title>
        <authorList>
            <person name="Zhong Z."/>
            <person name="Sun Z."/>
            <person name="Liu W."/>
            <person name="Zhang W."/>
            <person name="Zhang H."/>
        </authorList>
    </citation>
    <scope>NUCLEOTIDE SEQUENCE [LARGE SCALE GENOMIC DNA]</scope>
    <source>
        <strain evidence="1 2">DSM 17029</strain>
    </source>
</reference>
<dbReference type="Pfam" id="PF10786">
    <property type="entry name" value="HI_0552"/>
    <property type="match status" value="1"/>
</dbReference>
<dbReference type="STRING" id="214095.RU97_GL000298"/>
<accession>A0A1L8RK30</accession>
<dbReference type="InterPro" id="IPR019722">
    <property type="entry name" value="HI_0552_fam"/>
</dbReference>
<name>A0A1L8RK30_9ENTE</name>
<comment type="caution">
    <text evidence="1">The sequence shown here is derived from an EMBL/GenBank/DDBJ whole genome shotgun (WGS) entry which is preliminary data.</text>
</comment>
<sequence>MEFTQEHFALFDRSLFTFKQLKERYSEEQLNEIKQQYKHIWTDWKALQLATNEELHYPLIPKVESWTNGWNLRNHFWCAYRTSQRQGEASTLAQLLNRQQLQVYLMWQHYKADETLVSRQDYNERLLKALPAWAEKTHFHYQIWTNESSEWAVHWWLQDFLTSPEKQHQLISSLSTASIQLGVVWRPEEVIERPLEQLTTAVLEELWPLYQTVAK</sequence>
<organism evidence="1 2">
    <name type="scientific">Enterococcus canis</name>
    <dbReference type="NCBI Taxonomy" id="214095"/>
    <lineage>
        <taxon>Bacteria</taxon>
        <taxon>Bacillati</taxon>
        <taxon>Bacillota</taxon>
        <taxon>Bacilli</taxon>
        <taxon>Lactobacillales</taxon>
        <taxon>Enterococcaceae</taxon>
        <taxon>Enterococcus</taxon>
    </lineage>
</organism>
<gene>
    <name evidence="1" type="ORF">RU97_GL000298</name>
</gene>
<dbReference type="EMBL" id="JXKH01000001">
    <property type="protein sequence ID" value="OJG20065.1"/>
    <property type="molecule type" value="Genomic_DNA"/>
</dbReference>
<protein>
    <recommendedName>
        <fullName evidence="3">Glucose-6-phosphate 1-dehydrogenase</fullName>
    </recommendedName>
</protein>
<dbReference type="Proteomes" id="UP000181884">
    <property type="component" value="Unassembled WGS sequence"/>
</dbReference>
<evidence type="ECO:0000313" key="2">
    <source>
        <dbReference type="Proteomes" id="UP000181884"/>
    </source>
</evidence>
<evidence type="ECO:0008006" key="3">
    <source>
        <dbReference type="Google" id="ProtNLM"/>
    </source>
</evidence>
<dbReference type="AlphaFoldDB" id="A0A1L8RK30"/>
<proteinExistence type="predicted"/>
<dbReference type="RefSeq" id="WP_067391967.1">
    <property type="nucleotide sequence ID" value="NZ_JXKH01000001.1"/>
</dbReference>
<keyword evidence="2" id="KW-1185">Reference proteome</keyword>